<reference evidence="9" key="1">
    <citation type="journal article" date="2015" name="PLoS Genet.">
        <title>Genome Sequence and Transcriptome Analyses of Chrysochromulina tobin: Metabolic Tools for Enhanced Algal Fitness in the Prominent Order Prymnesiales (Haptophyceae).</title>
        <authorList>
            <person name="Hovde B.T."/>
            <person name="Deodato C.R."/>
            <person name="Hunsperger H.M."/>
            <person name="Ryken S.A."/>
            <person name="Yost W."/>
            <person name="Jha R.K."/>
            <person name="Patterson J."/>
            <person name="Monnat R.J. Jr."/>
            <person name="Barlow S.B."/>
            <person name="Starkenburg S.R."/>
            <person name="Cattolico R.A."/>
        </authorList>
    </citation>
    <scope>NUCLEOTIDE SEQUENCE</scope>
    <source>
        <strain evidence="9">CCMP291</strain>
    </source>
</reference>
<keyword evidence="7" id="KW-0472">Membrane</keyword>
<evidence type="ECO:0000256" key="5">
    <source>
        <dbReference type="ARBA" id="ARBA00022989"/>
    </source>
</evidence>
<dbReference type="GO" id="GO:0005254">
    <property type="term" value="F:chloride channel activity"/>
    <property type="evidence" value="ECO:0007669"/>
    <property type="project" value="InterPro"/>
</dbReference>
<evidence type="ECO:0000313" key="9">
    <source>
        <dbReference type="Proteomes" id="UP000037460"/>
    </source>
</evidence>
<accession>A0A0M0JZY8</accession>
<sequence length="292" mass="32516">MRALMLPLDDLIKPLLTPVSLLLVFRLGRAAVRYWDARVAAGQVVGTCRTLSSTALVVCASHPELVDSLARWICLYPLVVKNFLRPPTRQGWQPERRRAHQRLEVGPLLDEAAADELLSANGDAAPVLVLNRLRSLALRAAVELELEPTIRASAYHQINGYIDGLTTAWGVMERINATPLPFVYVVHLRTLLVIYLLAWHLDALATHGWSALPPLVVVSWALLGIEAASVECERPFMWEANHLALGRMGVTVARNVATTLRQTQRFQDAPCRISELQTEAEDLGNSDWRMEL</sequence>
<proteinExistence type="predicted"/>
<keyword evidence="5" id="KW-1133">Transmembrane helix</keyword>
<dbReference type="OrthoDB" id="1368at2759"/>
<dbReference type="PANTHER" id="PTHR33281">
    <property type="entry name" value="UPF0187 PROTEIN YNEE"/>
    <property type="match status" value="1"/>
</dbReference>
<evidence type="ECO:0000256" key="4">
    <source>
        <dbReference type="ARBA" id="ARBA00022692"/>
    </source>
</evidence>
<comment type="subcellular location">
    <subcellularLocation>
        <location evidence="1">Cell membrane</location>
        <topology evidence="1">Multi-pass membrane protein</topology>
    </subcellularLocation>
</comment>
<keyword evidence="4" id="KW-0812">Transmembrane</keyword>
<dbReference type="GO" id="GO:0005886">
    <property type="term" value="C:plasma membrane"/>
    <property type="evidence" value="ECO:0007669"/>
    <property type="project" value="UniProtKB-SubCell"/>
</dbReference>
<evidence type="ECO:0000256" key="1">
    <source>
        <dbReference type="ARBA" id="ARBA00004651"/>
    </source>
</evidence>
<evidence type="ECO:0000256" key="7">
    <source>
        <dbReference type="ARBA" id="ARBA00023136"/>
    </source>
</evidence>
<gene>
    <name evidence="8" type="ORF">Ctob_012387</name>
</gene>
<name>A0A0M0JZY8_9EUKA</name>
<evidence type="ECO:0000256" key="3">
    <source>
        <dbReference type="ARBA" id="ARBA00022475"/>
    </source>
</evidence>
<keyword evidence="3" id="KW-1003">Cell membrane</keyword>
<dbReference type="AlphaFoldDB" id="A0A0M0JZY8"/>
<dbReference type="EMBL" id="JWZX01001904">
    <property type="protein sequence ID" value="KOO31897.1"/>
    <property type="molecule type" value="Genomic_DNA"/>
</dbReference>
<evidence type="ECO:0000256" key="6">
    <source>
        <dbReference type="ARBA" id="ARBA00023065"/>
    </source>
</evidence>
<dbReference type="Pfam" id="PF25539">
    <property type="entry name" value="Bestrophin_2"/>
    <property type="match status" value="1"/>
</dbReference>
<dbReference type="PANTHER" id="PTHR33281:SF19">
    <property type="entry name" value="VOLTAGE-DEPENDENT ANION CHANNEL-FORMING PROTEIN YNEE"/>
    <property type="match status" value="1"/>
</dbReference>
<dbReference type="InterPro" id="IPR044669">
    <property type="entry name" value="YneE/VCCN1/2-like"/>
</dbReference>
<comment type="caution">
    <text evidence="8">The sequence shown here is derived from an EMBL/GenBank/DDBJ whole genome shotgun (WGS) entry which is preliminary data.</text>
</comment>
<keyword evidence="9" id="KW-1185">Reference proteome</keyword>
<keyword evidence="2" id="KW-0813">Transport</keyword>
<organism evidence="8 9">
    <name type="scientific">Chrysochromulina tobinii</name>
    <dbReference type="NCBI Taxonomy" id="1460289"/>
    <lineage>
        <taxon>Eukaryota</taxon>
        <taxon>Haptista</taxon>
        <taxon>Haptophyta</taxon>
        <taxon>Prymnesiophyceae</taxon>
        <taxon>Prymnesiales</taxon>
        <taxon>Chrysochromulinaceae</taxon>
        <taxon>Chrysochromulina</taxon>
    </lineage>
</organism>
<dbReference type="Proteomes" id="UP000037460">
    <property type="component" value="Unassembled WGS sequence"/>
</dbReference>
<keyword evidence="6" id="KW-0406">Ion transport</keyword>
<protein>
    <submittedName>
        <fullName evidence="8">Uncharacterized protein</fullName>
    </submittedName>
</protein>
<evidence type="ECO:0000313" key="8">
    <source>
        <dbReference type="EMBL" id="KOO31897.1"/>
    </source>
</evidence>
<evidence type="ECO:0000256" key="2">
    <source>
        <dbReference type="ARBA" id="ARBA00022448"/>
    </source>
</evidence>